<keyword evidence="1" id="KW-0863">Zinc-finger</keyword>
<evidence type="ECO:0000259" key="2">
    <source>
        <dbReference type="PROSITE" id="PS50089"/>
    </source>
</evidence>
<keyword evidence="1" id="KW-0479">Metal-binding</keyword>
<dbReference type="GO" id="GO:0061630">
    <property type="term" value="F:ubiquitin protein ligase activity"/>
    <property type="evidence" value="ECO:0007669"/>
    <property type="project" value="TreeGrafter"/>
</dbReference>
<dbReference type="Gene3D" id="3.30.40.10">
    <property type="entry name" value="Zinc/RING finger domain, C3HC4 (zinc finger)"/>
    <property type="match status" value="1"/>
</dbReference>
<dbReference type="Pfam" id="PF13639">
    <property type="entry name" value="zf-RING_2"/>
    <property type="match status" value="1"/>
</dbReference>
<dbReference type="GO" id="GO:0008270">
    <property type="term" value="F:zinc ion binding"/>
    <property type="evidence" value="ECO:0007669"/>
    <property type="project" value="UniProtKB-KW"/>
</dbReference>
<dbReference type="SUPFAM" id="SSF57850">
    <property type="entry name" value="RING/U-box"/>
    <property type="match status" value="1"/>
</dbReference>
<protein>
    <recommendedName>
        <fullName evidence="2">RING-type domain-containing protein</fullName>
    </recommendedName>
</protein>
<organism evidence="3 4">
    <name type="scientific">Alectoria fallacina</name>
    <dbReference type="NCBI Taxonomy" id="1903189"/>
    <lineage>
        <taxon>Eukaryota</taxon>
        <taxon>Fungi</taxon>
        <taxon>Dikarya</taxon>
        <taxon>Ascomycota</taxon>
        <taxon>Pezizomycotina</taxon>
        <taxon>Lecanoromycetes</taxon>
        <taxon>OSLEUM clade</taxon>
        <taxon>Lecanoromycetidae</taxon>
        <taxon>Lecanorales</taxon>
        <taxon>Lecanorineae</taxon>
        <taxon>Parmeliaceae</taxon>
        <taxon>Alectoria</taxon>
    </lineage>
</organism>
<keyword evidence="4" id="KW-1185">Reference proteome</keyword>
<sequence>MADQGGTQVAHIVVDLSIENFHHALRTAFNQQVEAVIADLEATYYQSRRRNNSQVPGVHVSLNIDYNIRFLDTNADLSDEIARLDSEYGDPLRETNQNNNTGELLDENFQSLFLSSAARLLDSLPVVSLDDLQEDSQNCPVSLEAFPGSDSSEADFPVTLHCNHVIGRACVEKWMSGNNNNNSCPMCRAAIFEPAVLTALANQEEARIGVLIAVEHSQAAPPEIEVLTAALANEERLEEAGGSGSHDSDEVETQLLALEREGQSRTISSE</sequence>
<dbReference type="Proteomes" id="UP000664203">
    <property type="component" value="Unassembled WGS sequence"/>
</dbReference>
<dbReference type="GO" id="GO:0006511">
    <property type="term" value="P:ubiquitin-dependent protein catabolic process"/>
    <property type="evidence" value="ECO:0007669"/>
    <property type="project" value="TreeGrafter"/>
</dbReference>
<feature type="domain" description="RING-type" evidence="2">
    <location>
        <begin position="139"/>
        <end position="188"/>
    </location>
</feature>
<dbReference type="SMART" id="SM00184">
    <property type="entry name" value="RING"/>
    <property type="match status" value="1"/>
</dbReference>
<evidence type="ECO:0000313" key="4">
    <source>
        <dbReference type="Proteomes" id="UP000664203"/>
    </source>
</evidence>
<dbReference type="AlphaFoldDB" id="A0A8H3G1Y9"/>
<dbReference type="EMBL" id="CAJPDR010000309">
    <property type="protein sequence ID" value="CAF9931641.1"/>
    <property type="molecule type" value="Genomic_DNA"/>
</dbReference>
<keyword evidence="1" id="KW-0862">Zinc</keyword>
<dbReference type="InterPro" id="IPR001841">
    <property type="entry name" value="Znf_RING"/>
</dbReference>
<dbReference type="InterPro" id="IPR051826">
    <property type="entry name" value="E3_ubiquitin-ligase_domain"/>
</dbReference>
<proteinExistence type="predicted"/>
<dbReference type="InterPro" id="IPR013083">
    <property type="entry name" value="Znf_RING/FYVE/PHD"/>
</dbReference>
<dbReference type="PROSITE" id="PS50089">
    <property type="entry name" value="ZF_RING_2"/>
    <property type="match status" value="1"/>
</dbReference>
<evidence type="ECO:0000256" key="1">
    <source>
        <dbReference type="PROSITE-ProRule" id="PRU00175"/>
    </source>
</evidence>
<dbReference type="PANTHER" id="PTHR22765">
    <property type="entry name" value="RING FINGER AND PROTEASE ASSOCIATED DOMAIN-CONTAINING"/>
    <property type="match status" value="1"/>
</dbReference>
<gene>
    <name evidence="3" type="ORF">ALECFALPRED_005045</name>
</gene>
<dbReference type="PANTHER" id="PTHR22765:SF434">
    <property type="entry name" value="GB|AAD18119.1-RELATED"/>
    <property type="match status" value="1"/>
</dbReference>
<evidence type="ECO:0000313" key="3">
    <source>
        <dbReference type="EMBL" id="CAF9931641.1"/>
    </source>
</evidence>
<name>A0A8H3G1Y9_9LECA</name>
<dbReference type="OrthoDB" id="1681166at2759"/>
<comment type="caution">
    <text evidence="3">The sequence shown here is derived from an EMBL/GenBank/DDBJ whole genome shotgun (WGS) entry which is preliminary data.</text>
</comment>
<reference evidence="3" key="1">
    <citation type="submission" date="2021-03" db="EMBL/GenBank/DDBJ databases">
        <authorList>
            <person name="Tagirdzhanova G."/>
        </authorList>
    </citation>
    <scope>NUCLEOTIDE SEQUENCE</scope>
</reference>
<accession>A0A8H3G1Y9</accession>